<evidence type="ECO:0000256" key="4">
    <source>
        <dbReference type="SAM" id="SignalP"/>
    </source>
</evidence>
<organism evidence="5 6">
    <name type="scientific">Gallaecimonas xiamenensis 3-C-1</name>
    <dbReference type="NCBI Taxonomy" id="745411"/>
    <lineage>
        <taxon>Bacteria</taxon>
        <taxon>Pseudomonadati</taxon>
        <taxon>Pseudomonadota</taxon>
        <taxon>Gammaproteobacteria</taxon>
        <taxon>Enterobacterales</taxon>
        <taxon>Gallaecimonadaceae</taxon>
        <taxon>Gallaecimonas</taxon>
    </lineage>
</organism>
<dbReference type="eggNOG" id="ENOG5032THU">
    <property type="taxonomic scope" value="Bacteria"/>
</dbReference>
<comment type="caution">
    <text evidence="5">The sequence shown here is derived from an EMBL/GenBank/DDBJ whole genome shotgun (WGS) entry which is preliminary data.</text>
</comment>
<dbReference type="RefSeq" id="WP_008482666.1">
    <property type="nucleotide sequence ID" value="NZ_AMRI01000003.1"/>
</dbReference>
<dbReference type="AlphaFoldDB" id="K2J215"/>
<dbReference type="Pfam" id="PF10627">
    <property type="entry name" value="CsgE"/>
    <property type="match status" value="1"/>
</dbReference>
<feature type="chain" id="PRO_5003861669" description="Curli production assembly/transport component CsgE" evidence="4">
    <location>
        <begin position="20"/>
        <end position="126"/>
    </location>
</feature>
<accession>K2J215</accession>
<dbReference type="Proteomes" id="UP000006755">
    <property type="component" value="Unassembled WGS sequence"/>
</dbReference>
<evidence type="ECO:0000256" key="1">
    <source>
        <dbReference type="ARBA" id="ARBA00003989"/>
    </source>
</evidence>
<evidence type="ECO:0000313" key="6">
    <source>
        <dbReference type="Proteomes" id="UP000006755"/>
    </source>
</evidence>
<dbReference type="InterPro" id="IPR018900">
    <property type="entry name" value="Curli_CsgE"/>
</dbReference>
<protein>
    <recommendedName>
        <fullName evidence="2">Curli production assembly/transport component CsgE</fullName>
    </recommendedName>
</protein>
<dbReference type="PATRIC" id="fig|745411.4.peg.472"/>
<gene>
    <name evidence="5" type="ORF">B3C1_02410</name>
</gene>
<evidence type="ECO:0000256" key="3">
    <source>
        <dbReference type="ARBA" id="ARBA00022729"/>
    </source>
</evidence>
<dbReference type="EMBL" id="AMRI01000003">
    <property type="protein sequence ID" value="EKE77021.1"/>
    <property type="molecule type" value="Genomic_DNA"/>
</dbReference>
<reference evidence="5 6" key="1">
    <citation type="journal article" date="2012" name="J. Bacteriol.">
        <title>Genome Sequence of Gallaecimonas xiamenensis Type Strain 3-C-1.</title>
        <authorList>
            <person name="Lai Q."/>
            <person name="Wang L."/>
            <person name="Wang W."/>
            <person name="Shao Z."/>
        </authorList>
    </citation>
    <scope>NUCLEOTIDE SEQUENCE [LARGE SCALE GENOMIC DNA]</scope>
    <source>
        <strain evidence="5 6">3-C-1</strain>
    </source>
</reference>
<evidence type="ECO:0000313" key="5">
    <source>
        <dbReference type="EMBL" id="EKE77021.1"/>
    </source>
</evidence>
<dbReference type="STRING" id="745411.B3C1_02410"/>
<dbReference type="OrthoDB" id="5768587at2"/>
<keyword evidence="6" id="KW-1185">Reference proteome</keyword>
<evidence type="ECO:0000256" key="2">
    <source>
        <dbReference type="ARBA" id="ARBA00014024"/>
    </source>
</evidence>
<feature type="signal peptide" evidence="4">
    <location>
        <begin position="1"/>
        <end position="19"/>
    </location>
</feature>
<keyword evidence="3 4" id="KW-0732">Signal</keyword>
<sequence>MKTLWLLLLLLLTSVPAKAAEIELSGLVLDRTLTRFGKDFAFYFSGYWRDMPQTEGISVVIYEQVYPQAGTYLWVEMNQKKIYATYFGRRYNNIKEKAEQATLMAVGELAEIQARIMTGEGLEQGL</sequence>
<proteinExistence type="predicted"/>
<name>K2J215_9GAMM</name>
<comment type="function">
    <text evidence="1">May be involved in the biogenesis of curli organelles.</text>
</comment>